<proteinExistence type="predicted"/>
<evidence type="ECO:0000313" key="1">
    <source>
        <dbReference type="EMBL" id="MEK9501894.1"/>
    </source>
</evidence>
<accession>A0ABU9EB44</accession>
<keyword evidence="2" id="KW-1185">Reference proteome</keyword>
<sequence>MSRRGRRRWRRRVVRAALLLALIYAAGGYLTSRVGPRPATVLQPDDPTAPAASTGLVIRVADPAAAPLTGWLASGVEVRGALSVHSGRSHDAEGTFDEIGSAAERAGLDFVMLGDHPGAWLFEPGALDPVHNHGVLLVPGQEMVIPGSGRVLAVGLEADTVVERWEGSVRDLTDRIEAVDGYVSVVHARSPRGRERWQAGLDAPGIDAWETLDVSEIARIRLADRWAGYHIGSFLFGLVTGTADGPVLRLNREGTAAPGLLAYDSARAGESLTLVAGLNHHPKARIAGRLIPPYTPFFRTFVNHVVLDRPLSDDPREARRELARGLRDGQVFVSLGDAPKAAGFRFGRLDHETLVVRLPPEATGRYLVRLLRNGRDVGWVPAEGGSALTVRVPGPGIYRVEVARAGVPLGPWRYGLRPWILSSAVDMDAA</sequence>
<protein>
    <recommendedName>
        <fullName evidence="3">Polymerase/histidinol phosphatase N-terminal domain-containing protein</fullName>
    </recommendedName>
</protein>
<gene>
    <name evidence="1" type="ORF">WI372_12955</name>
</gene>
<dbReference type="InterPro" id="IPR016195">
    <property type="entry name" value="Pol/histidinol_Pase-like"/>
</dbReference>
<dbReference type="SUPFAM" id="SSF89550">
    <property type="entry name" value="PHP domain-like"/>
    <property type="match status" value="1"/>
</dbReference>
<dbReference type="Gene3D" id="3.20.20.140">
    <property type="entry name" value="Metal-dependent hydrolases"/>
    <property type="match status" value="1"/>
</dbReference>
<organism evidence="1 2">
    <name type="scientific">Gaopeijia maritima</name>
    <dbReference type="NCBI Taxonomy" id="3119007"/>
    <lineage>
        <taxon>Bacteria</taxon>
        <taxon>Pseudomonadati</taxon>
        <taxon>Gemmatimonadota</taxon>
        <taxon>Longimicrobiia</taxon>
        <taxon>Gaopeijiales</taxon>
        <taxon>Gaopeijiaceae</taxon>
        <taxon>Gaopeijia</taxon>
    </lineage>
</organism>
<evidence type="ECO:0000313" key="2">
    <source>
        <dbReference type="Proteomes" id="UP001484239"/>
    </source>
</evidence>
<evidence type="ECO:0008006" key="3">
    <source>
        <dbReference type="Google" id="ProtNLM"/>
    </source>
</evidence>
<reference evidence="1 2" key="1">
    <citation type="submission" date="2024-02" db="EMBL/GenBank/DDBJ databases">
        <title>A novel Gemmatimonadota bacterium.</title>
        <authorList>
            <person name="Du Z.-J."/>
            <person name="Ye Y.-Q."/>
        </authorList>
    </citation>
    <scope>NUCLEOTIDE SEQUENCE [LARGE SCALE GENOMIC DNA]</scope>
    <source>
        <strain evidence="1 2">DH-20</strain>
    </source>
</reference>
<name>A0ABU9EB44_9BACT</name>
<dbReference type="Proteomes" id="UP001484239">
    <property type="component" value="Unassembled WGS sequence"/>
</dbReference>
<comment type="caution">
    <text evidence="1">The sequence shown here is derived from an EMBL/GenBank/DDBJ whole genome shotgun (WGS) entry which is preliminary data.</text>
</comment>
<dbReference type="RefSeq" id="WP_405280962.1">
    <property type="nucleotide sequence ID" value="NZ_CP144380.1"/>
</dbReference>
<dbReference type="EMBL" id="JBBHLI010000008">
    <property type="protein sequence ID" value="MEK9501894.1"/>
    <property type="molecule type" value="Genomic_DNA"/>
</dbReference>